<dbReference type="RefSeq" id="WP_065524882.1">
    <property type="nucleotide sequence ID" value="NZ_CP016540.2"/>
</dbReference>
<evidence type="ECO:0000256" key="3">
    <source>
        <dbReference type="ARBA" id="ARBA00011738"/>
    </source>
</evidence>
<dbReference type="Pfam" id="PF03129">
    <property type="entry name" value="HGTP_anticodon"/>
    <property type="match status" value="1"/>
</dbReference>
<dbReference type="CDD" id="cd00859">
    <property type="entry name" value="HisRS_anticodon"/>
    <property type="match status" value="1"/>
</dbReference>
<dbReference type="CDD" id="cd00773">
    <property type="entry name" value="HisRS-like_core"/>
    <property type="match status" value="1"/>
</dbReference>
<feature type="domain" description="Aminoacyl-transfer RNA synthetases class-II family profile" evidence="13">
    <location>
        <begin position="1"/>
        <end position="317"/>
    </location>
</feature>
<keyword evidence="8 11" id="KW-0648">Protein biosynthesis</keyword>
<dbReference type="NCBIfam" id="TIGR00442">
    <property type="entry name" value="hisS"/>
    <property type="match status" value="1"/>
</dbReference>
<gene>
    <name evidence="11" type="primary">hisS</name>
    <name evidence="14" type="ORF">I858_000775</name>
</gene>
<evidence type="ECO:0000256" key="2">
    <source>
        <dbReference type="ARBA" id="ARBA00008226"/>
    </source>
</evidence>
<keyword evidence="9 11" id="KW-0030">Aminoacyl-tRNA synthetase</keyword>
<dbReference type="Proteomes" id="UP000053354">
    <property type="component" value="Chromosome"/>
</dbReference>
<evidence type="ECO:0000256" key="1">
    <source>
        <dbReference type="ARBA" id="ARBA00004496"/>
    </source>
</evidence>
<evidence type="ECO:0000259" key="13">
    <source>
        <dbReference type="PROSITE" id="PS50862"/>
    </source>
</evidence>
<dbReference type="PROSITE" id="PS50862">
    <property type="entry name" value="AA_TRNA_LIGASE_II"/>
    <property type="match status" value="1"/>
</dbReference>
<protein>
    <recommendedName>
        <fullName evidence="11">Histidine--tRNA ligase</fullName>
        <ecNumber evidence="11">6.1.1.21</ecNumber>
    </recommendedName>
    <alternativeName>
        <fullName evidence="11">Histidyl-tRNA synthetase</fullName>
        <shortName evidence="11">HisRS</shortName>
    </alternativeName>
</protein>
<dbReference type="GO" id="GO:0005524">
    <property type="term" value="F:ATP binding"/>
    <property type="evidence" value="ECO:0007669"/>
    <property type="project" value="UniProtKB-UniRule"/>
</dbReference>
<evidence type="ECO:0000256" key="8">
    <source>
        <dbReference type="ARBA" id="ARBA00022917"/>
    </source>
</evidence>
<evidence type="ECO:0000313" key="14">
    <source>
        <dbReference type="EMBL" id="ANU25610.1"/>
    </source>
</evidence>
<dbReference type="KEGG" id="pll:I858_000775"/>
<dbReference type="InterPro" id="IPR006195">
    <property type="entry name" value="aa-tRNA-synth_II"/>
</dbReference>
<dbReference type="PANTHER" id="PTHR43707:SF1">
    <property type="entry name" value="HISTIDINE--TRNA LIGASE, MITOCHONDRIAL-RELATED"/>
    <property type="match status" value="1"/>
</dbReference>
<comment type="subcellular location">
    <subcellularLocation>
        <location evidence="1 11">Cytoplasm</location>
    </subcellularLocation>
</comment>
<dbReference type="InterPro" id="IPR033656">
    <property type="entry name" value="HisRS_anticodon"/>
</dbReference>
<dbReference type="GO" id="GO:0016740">
    <property type="term" value="F:transferase activity"/>
    <property type="evidence" value="ECO:0007669"/>
    <property type="project" value="UniProtKB-ARBA"/>
</dbReference>
<evidence type="ECO:0000256" key="7">
    <source>
        <dbReference type="ARBA" id="ARBA00022840"/>
    </source>
</evidence>
<evidence type="ECO:0000256" key="5">
    <source>
        <dbReference type="ARBA" id="ARBA00022598"/>
    </source>
</evidence>
<comment type="catalytic activity">
    <reaction evidence="10 11">
        <text>tRNA(His) + L-histidine + ATP = L-histidyl-tRNA(His) + AMP + diphosphate + H(+)</text>
        <dbReference type="Rhea" id="RHEA:17313"/>
        <dbReference type="Rhea" id="RHEA-COMP:9665"/>
        <dbReference type="Rhea" id="RHEA-COMP:9689"/>
        <dbReference type="ChEBI" id="CHEBI:15378"/>
        <dbReference type="ChEBI" id="CHEBI:30616"/>
        <dbReference type="ChEBI" id="CHEBI:33019"/>
        <dbReference type="ChEBI" id="CHEBI:57595"/>
        <dbReference type="ChEBI" id="CHEBI:78442"/>
        <dbReference type="ChEBI" id="CHEBI:78527"/>
        <dbReference type="ChEBI" id="CHEBI:456215"/>
        <dbReference type="EC" id="6.1.1.21"/>
    </reaction>
</comment>
<keyword evidence="15" id="KW-1185">Reference proteome</keyword>
<dbReference type="HAMAP" id="MF_00127">
    <property type="entry name" value="His_tRNA_synth"/>
    <property type="match status" value="1"/>
</dbReference>
<dbReference type="AlphaFoldDB" id="A0A1B1RXE8"/>
<feature type="binding site" evidence="12">
    <location>
        <begin position="262"/>
        <end position="263"/>
    </location>
    <ligand>
        <name>L-histidine</name>
        <dbReference type="ChEBI" id="CHEBI:57595"/>
    </ligand>
</feature>
<keyword evidence="7 11" id="KW-0067">ATP-binding</keyword>
<dbReference type="Gene3D" id="3.30.930.10">
    <property type="entry name" value="Bira Bifunctional Protein, Domain 2"/>
    <property type="match status" value="1"/>
</dbReference>
<keyword evidence="4 11" id="KW-0963">Cytoplasm</keyword>
<dbReference type="PANTHER" id="PTHR43707">
    <property type="entry name" value="HISTIDYL-TRNA SYNTHETASE"/>
    <property type="match status" value="1"/>
</dbReference>
<dbReference type="GO" id="GO:0140096">
    <property type="term" value="F:catalytic activity, acting on a protein"/>
    <property type="evidence" value="ECO:0007669"/>
    <property type="project" value="UniProtKB-ARBA"/>
</dbReference>
<feature type="binding site" evidence="12">
    <location>
        <position position="258"/>
    </location>
    <ligand>
        <name>L-histidine</name>
        <dbReference type="ChEBI" id="CHEBI:57595"/>
    </ligand>
</feature>
<feature type="binding site" evidence="12">
    <location>
        <position position="131"/>
    </location>
    <ligand>
        <name>L-histidine</name>
        <dbReference type="ChEBI" id="CHEBI:57595"/>
    </ligand>
</feature>
<dbReference type="Gene3D" id="3.40.50.800">
    <property type="entry name" value="Anticodon-binding domain"/>
    <property type="match status" value="1"/>
</dbReference>
<keyword evidence="6 11" id="KW-0547">Nucleotide-binding</keyword>
<sequence>MNIQAPRGTYDVLPDQSAKWQEVEQKINNLCRLYQYKEIRTPIFEHTELFQRGVGDTTDIVQKEMYTFQDRGNRSLTLRPEGTASVVRSYVENKLFGMPDQPVKLFYTGPMFRYERPQAGRTRQFVQFGVEAIGSKDPAIDAEVISLAMEVYRSVGLKQLRLVINSLGDTESRVAHKKALIHHFQPSINEFCSDCQIRLEKNPLRILDCKVDRDHPLMATAPSLADYLNTESQAYFDKVQAYLSSMDIEFVVDPNLVRGLDYYNHTAFEIMSDAEGFGAITTLAGGGRYNGLVEDLGGPESPGIGFAMSIERLLLALEMEKIEIGQSNNLEVYVVAMDEKTKKKAFSVVRDLRMNGISADMDFTDRKVKAQMKSADRKGAGFVIVIGETELESGKIALKEMATGEQQEVAFEEIATAILKKKSLGNRHVKNALLWGS</sequence>
<dbReference type="InterPro" id="IPR004154">
    <property type="entry name" value="Anticodon-bd"/>
</dbReference>
<evidence type="ECO:0000256" key="10">
    <source>
        <dbReference type="ARBA" id="ARBA00047639"/>
    </source>
</evidence>
<dbReference type="PIRSF" id="PIRSF001549">
    <property type="entry name" value="His-tRNA_synth"/>
    <property type="match status" value="1"/>
</dbReference>
<keyword evidence="5 11" id="KW-0436">Ligase</keyword>
<evidence type="ECO:0000256" key="4">
    <source>
        <dbReference type="ARBA" id="ARBA00022490"/>
    </source>
</evidence>
<evidence type="ECO:0000256" key="6">
    <source>
        <dbReference type="ARBA" id="ARBA00022741"/>
    </source>
</evidence>
<feature type="binding site" evidence="12">
    <location>
        <begin position="81"/>
        <end position="83"/>
    </location>
    <ligand>
        <name>L-histidine</name>
        <dbReference type="ChEBI" id="CHEBI:57595"/>
    </ligand>
</feature>
<evidence type="ECO:0000256" key="12">
    <source>
        <dbReference type="PIRSR" id="PIRSR001549-1"/>
    </source>
</evidence>
<name>A0A1B1RXE8_9BACL</name>
<comment type="similarity">
    <text evidence="2 11">Belongs to the class-II aminoacyl-tRNA synthetase family.</text>
</comment>
<dbReference type="EMBL" id="CP016540">
    <property type="protein sequence ID" value="ANU25610.1"/>
    <property type="molecule type" value="Genomic_DNA"/>
</dbReference>
<dbReference type="Pfam" id="PF13393">
    <property type="entry name" value="tRNA-synt_His"/>
    <property type="match status" value="1"/>
</dbReference>
<evidence type="ECO:0000256" key="11">
    <source>
        <dbReference type="HAMAP-Rule" id="MF_00127"/>
    </source>
</evidence>
<dbReference type="InterPro" id="IPR015807">
    <property type="entry name" value="His-tRNA-ligase"/>
</dbReference>
<dbReference type="GO" id="GO:0006427">
    <property type="term" value="P:histidyl-tRNA aminoacylation"/>
    <property type="evidence" value="ECO:0007669"/>
    <property type="project" value="UniProtKB-UniRule"/>
</dbReference>
<evidence type="ECO:0000313" key="15">
    <source>
        <dbReference type="Proteomes" id="UP000053354"/>
    </source>
</evidence>
<feature type="binding site" evidence="12">
    <location>
        <position position="127"/>
    </location>
    <ligand>
        <name>L-histidine</name>
        <dbReference type="ChEBI" id="CHEBI:57595"/>
    </ligand>
</feature>
<evidence type="ECO:0000256" key="9">
    <source>
        <dbReference type="ARBA" id="ARBA00023146"/>
    </source>
</evidence>
<dbReference type="FunFam" id="3.30.930.10:FF:000005">
    <property type="entry name" value="Histidine--tRNA ligase"/>
    <property type="match status" value="1"/>
</dbReference>
<dbReference type="EC" id="6.1.1.21" evidence="11"/>
<dbReference type="SUPFAM" id="SSF52954">
    <property type="entry name" value="Class II aaRS ABD-related"/>
    <property type="match status" value="1"/>
</dbReference>
<proteinExistence type="inferred from homology"/>
<dbReference type="InterPro" id="IPR041715">
    <property type="entry name" value="HisRS-like_core"/>
</dbReference>
<dbReference type="OrthoDB" id="9800814at2"/>
<dbReference type="InterPro" id="IPR045864">
    <property type="entry name" value="aa-tRNA-synth_II/BPL/LPL"/>
</dbReference>
<reference evidence="14" key="1">
    <citation type="submission" date="2016-10" db="EMBL/GenBank/DDBJ databases">
        <authorList>
            <person name="See-Too W.S."/>
        </authorList>
    </citation>
    <scope>NUCLEOTIDE SEQUENCE</scope>
    <source>
        <strain evidence="14">L10.15</strain>
    </source>
</reference>
<dbReference type="GO" id="GO:0004821">
    <property type="term" value="F:histidine-tRNA ligase activity"/>
    <property type="evidence" value="ECO:0007669"/>
    <property type="project" value="UniProtKB-UniRule"/>
</dbReference>
<dbReference type="GO" id="GO:0005737">
    <property type="term" value="C:cytoplasm"/>
    <property type="evidence" value="ECO:0007669"/>
    <property type="project" value="UniProtKB-SubCell"/>
</dbReference>
<comment type="subunit">
    <text evidence="3 11">Homodimer.</text>
</comment>
<dbReference type="InterPro" id="IPR004516">
    <property type="entry name" value="HisRS/HisZ"/>
</dbReference>
<feature type="binding site" evidence="12">
    <location>
        <position position="113"/>
    </location>
    <ligand>
        <name>L-histidine</name>
        <dbReference type="ChEBI" id="CHEBI:57595"/>
    </ligand>
</feature>
<dbReference type="STRING" id="1302659.I858_000775"/>
<dbReference type="InterPro" id="IPR036621">
    <property type="entry name" value="Anticodon-bd_dom_sf"/>
</dbReference>
<accession>A0A1B1RXE8</accession>
<organism evidence="14 15">
    <name type="scientific">Planococcus versutus</name>
    <dbReference type="NCBI Taxonomy" id="1302659"/>
    <lineage>
        <taxon>Bacteria</taxon>
        <taxon>Bacillati</taxon>
        <taxon>Bacillota</taxon>
        <taxon>Bacilli</taxon>
        <taxon>Bacillales</taxon>
        <taxon>Caryophanaceae</taxon>
        <taxon>Planococcus</taxon>
    </lineage>
</organism>
<dbReference type="SUPFAM" id="SSF55681">
    <property type="entry name" value="Class II aaRS and biotin synthetases"/>
    <property type="match status" value="1"/>
</dbReference>